<keyword evidence="1" id="KW-1133">Transmembrane helix</keyword>
<reference evidence="2" key="1">
    <citation type="journal article" date="2021" name="PeerJ">
        <title>Extensive microbial diversity within the chicken gut microbiome revealed by metagenomics and culture.</title>
        <authorList>
            <person name="Gilroy R."/>
            <person name="Ravi A."/>
            <person name="Getino M."/>
            <person name="Pursley I."/>
            <person name="Horton D.L."/>
            <person name="Alikhan N.F."/>
            <person name="Baker D."/>
            <person name="Gharbi K."/>
            <person name="Hall N."/>
            <person name="Watson M."/>
            <person name="Adriaenssens E.M."/>
            <person name="Foster-Nyarko E."/>
            <person name="Jarju S."/>
            <person name="Secka A."/>
            <person name="Antonio M."/>
            <person name="Oren A."/>
            <person name="Chaudhuri R.R."/>
            <person name="La Ragione R."/>
            <person name="Hildebrand F."/>
            <person name="Pallen M.J."/>
        </authorList>
    </citation>
    <scope>NUCLEOTIDE SEQUENCE</scope>
    <source>
        <strain evidence="2">12435</strain>
    </source>
</reference>
<keyword evidence="1" id="KW-0472">Membrane</keyword>
<reference evidence="2" key="2">
    <citation type="submission" date="2021-04" db="EMBL/GenBank/DDBJ databases">
        <authorList>
            <person name="Gilroy R."/>
        </authorList>
    </citation>
    <scope>NUCLEOTIDE SEQUENCE</scope>
    <source>
        <strain evidence="2">12435</strain>
    </source>
</reference>
<dbReference type="AlphaFoldDB" id="A0A9D1Q0I2"/>
<feature type="transmembrane region" description="Helical" evidence="1">
    <location>
        <begin position="221"/>
        <end position="243"/>
    </location>
</feature>
<feature type="transmembrane region" description="Helical" evidence="1">
    <location>
        <begin position="108"/>
        <end position="127"/>
    </location>
</feature>
<feature type="transmembrane region" description="Helical" evidence="1">
    <location>
        <begin position="147"/>
        <end position="170"/>
    </location>
</feature>
<evidence type="ECO:0000313" key="3">
    <source>
        <dbReference type="Proteomes" id="UP000823990"/>
    </source>
</evidence>
<feature type="transmembrane region" description="Helical" evidence="1">
    <location>
        <begin position="332"/>
        <end position="356"/>
    </location>
</feature>
<feature type="transmembrane region" description="Helical" evidence="1">
    <location>
        <begin position="177"/>
        <end position="201"/>
    </location>
</feature>
<dbReference type="InterPro" id="IPR014194">
    <property type="entry name" value="Spore_III_AE"/>
</dbReference>
<proteinExistence type="predicted"/>
<protein>
    <submittedName>
        <fullName evidence="2">Stage III sporulation protein AE</fullName>
    </submittedName>
</protein>
<feature type="transmembrane region" description="Helical" evidence="1">
    <location>
        <begin position="61"/>
        <end position="87"/>
    </location>
</feature>
<organism evidence="2 3">
    <name type="scientific">Candidatus Protoclostridium stercorigallinarum</name>
    <dbReference type="NCBI Taxonomy" id="2838741"/>
    <lineage>
        <taxon>Bacteria</taxon>
        <taxon>Bacillati</taxon>
        <taxon>Bacillota</taxon>
        <taxon>Clostridia</taxon>
        <taxon>Candidatus Protoclostridium</taxon>
    </lineage>
</organism>
<sequence>MGSGDIAEELIDSLDDDALDDLFDGLTEDQLSLFGGRDVISVLKGLLSGNAGLDFSDVMSFVLGAIGSSLAALVALFAVTFGVAVVCSATDALSGGRHSESVGKAVRIACLVCVLAVAGTGMTAMFTTCAETLEALGAQMNVLLPPVLTVMAGTGGAGSAAVFSPVIAVITGGLFNLITSVLVPMLVAAFVFGAVGCVTGGNGMDKMSSFMHDSVKWMFGIGFFLLTAVMSVQGVTASVTDNLGVRGAKFAIGKYVPVIGGYMSEGFNLIVSGGIAVKNALGYTALVLLLATLLPVVLQIAVFSLCLKLSAAVTEALGDKRMGDMLAGMSKTVTLTGGVMFGAGFLYFVFVLILMATGRVFL</sequence>
<name>A0A9D1Q0I2_9FIRM</name>
<dbReference type="Proteomes" id="UP000823990">
    <property type="component" value="Unassembled WGS sequence"/>
</dbReference>
<keyword evidence="1" id="KW-0812">Transmembrane</keyword>
<evidence type="ECO:0000256" key="1">
    <source>
        <dbReference type="SAM" id="Phobius"/>
    </source>
</evidence>
<feature type="transmembrane region" description="Helical" evidence="1">
    <location>
        <begin position="283"/>
        <end position="311"/>
    </location>
</feature>
<dbReference type="Pfam" id="PF09546">
    <property type="entry name" value="Spore_III_AE"/>
    <property type="match status" value="1"/>
</dbReference>
<comment type="caution">
    <text evidence="2">The sequence shown here is derived from an EMBL/GenBank/DDBJ whole genome shotgun (WGS) entry which is preliminary data.</text>
</comment>
<evidence type="ECO:0000313" key="2">
    <source>
        <dbReference type="EMBL" id="HIW02069.1"/>
    </source>
</evidence>
<gene>
    <name evidence="2" type="ORF">H9892_01875</name>
</gene>
<dbReference type="EMBL" id="DXHS01000030">
    <property type="protein sequence ID" value="HIW02069.1"/>
    <property type="molecule type" value="Genomic_DNA"/>
</dbReference>
<accession>A0A9D1Q0I2</accession>